<evidence type="ECO:0000256" key="5">
    <source>
        <dbReference type="SAM" id="Phobius"/>
    </source>
</evidence>
<dbReference type="PANTHER" id="PTHR35371:SF1">
    <property type="entry name" value="BLR7753 PROTEIN"/>
    <property type="match status" value="1"/>
</dbReference>
<sequence length="136" mass="15277">MNTLSSEMYWLTLNVLLVAIMVTPYAIYRLNKLGGIIKVFEKPLPGDTPFDEAWAHRAYRAHMNAFEGIALFAPLAIAVQVSGVGNDVTAMACAIYFWARVVYAPLYYFDIPYLKTTAWMIGLIATFTLGFQLLQN</sequence>
<feature type="transmembrane region" description="Helical" evidence="5">
    <location>
        <begin position="116"/>
        <end position="134"/>
    </location>
</feature>
<feature type="transmembrane region" description="Helical" evidence="5">
    <location>
        <begin position="6"/>
        <end position="28"/>
    </location>
</feature>
<keyword evidence="2 5" id="KW-0812">Transmembrane</keyword>
<evidence type="ECO:0000313" key="6">
    <source>
        <dbReference type="EMBL" id="VAW60891.1"/>
    </source>
</evidence>
<evidence type="ECO:0008006" key="7">
    <source>
        <dbReference type="Google" id="ProtNLM"/>
    </source>
</evidence>
<proteinExistence type="predicted"/>
<dbReference type="InterPro" id="IPR001129">
    <property type="entry name" value="Membr-assoc_MAPEG"/>
</dbReference>
<dbReference type="GO" id="GO:0016020">
    <property type="term" value="C:membrane"/>
    <property type="evidence" value="ECO:0007669"/>
    <property type="project" value="UniProtKB-SubCell"/>
</dbReference>
<keyword evidence="4 5" id="KW-0472">Membrane</keyword>
<name>A0A3B0WZC8_9ZZZZ</name>
<dbReference type="AlphaFoldDB" id="A0A3B0WZC8"/>
<protein>
    <recommendedName>
        <fullName evidence="7">MAPEG family protein</fullName>
    </recommendedName>
</protein>
<comment type="subcellular location">
    <subcellularLocation>
        <location evidence="1">Membrane</location>
    </subcellularLocation>
</comment>
<dbReference type="PANTHER" id="PTHR35371">
    <property type="entry name" value="INNER MEMBRANE PROTEIN"/>
    <property type="match status" value="1"/>
</dbReference>
<organism evidence="6">
    <name type="scientific">hydrothermal vent metagenome</name>
    <dbReference type="NCBI Taxonomy" id="652676"/>
    <lineage>
        <taxon>unclassified sequences</taxon>
        <taxon>metagenomes</taxon>
        <taxon>ecological metagenomes</taxon>
    </lineage>
</organism>
<dbReference type="EMBL" id="UOFH01000166">
    <property type="protein sequence ID" value="VAW60891.1"/>
    <property type="molecule type" value="Genomic_DNA"/>
</dbReference>
<keyword evidence="3 5" id="KW-1133">Transmembrane helix</keyword>
<evidence type="ECO:0000256" key="1">
    <source>
        <dbReference type="ARBA" id="ARBA00004370"/>
    </source>
</evidence>
<evidence type="ECO:0000256" key="3">
    <source>
        <dbReference type="ARBA" id="ARBA00022989"/>
    </source>
</evidence>
<reference evidence="6" key="1">
    <citation type="submission" date="2018-06" db="EMBL/GenBank/DDBJ databases">
        <authorList>
            <person name="Zhirakovskaya E."/>
        </authorList>
    </citation>
    <scope>NUCLEOTIDE SEQUENCE</scope>
</reference>
<dbReference type="Gene3D" id="1.20.120.550">
    <property type="entry name" value="Membrane associated eicosanoid/glutathione metabolism-like domain"/>
    <property type="match status" value="1"/>
</dbReference>
<dbReference type="SUPFAM" id="SSF161084">
    <property type="entry name" value="MAPEG domain-like"/>
    <property type="match status" value="1"/>
</dbReference>
<feature type="transmembrane region" description="Helical" evidence="5">
    <location>
        <begin position="88"/>
        <end position="109"/>
    </location>
</feature>
<dbReference type="Pfam" id="PF01124">
    <property type="entry name" value="MAPEG"/>
    <property type="match status" value="1"/>
</dbReference>
<feature type="transmembrane region" description="Helical" evidence="5">
    <location>
        <begin position="65"/>
        <end position="82"/>
    </location>
</feature>
<accession>A0A3B0WZC8</accession>
<evidence type="ECO:0000256" key="2">
    <source>
        <dbReference type="ARBA" id="ARBA00022692"/>
    </source>
</evidence>
<gene>
    <name evidence="6" type="ORF">MNBD_GAMMA08-892</name>
</gene>
<evidence type="ECO:0000256" key="4">
    <source>
        <dbReference type="ARBA" id="ARBA00023136"/>
    </source>
</evidence>
<dbReference type="InterPro" id="IPR023352">
    <property type="entry name" value="MAPEG-like_dom_sf"/>
</dbReference>